<dbReference type="PANTHER" id="PTHR43229">
    <property type="entry name" value="NODULATION PROTEIN J"/>
    <property type="match status" value="1"/>
</dbReference>
<dbReference type="PANTHER" id="PTHR43229:SF2">
    <property type="entry name" value="NODULATION PROTEIN J"/>
    <property type="match status" value="1"/>
</dbReference>
<feature type="transmembrane region" description="Helical" evidence="5">
    <location>
        <begin position="121"/>
        <end position="148"/>
    </location>
</feature>
<proteinExistence type="predicted"/>
<evidence type="ECO:0000313" key="7">
    <source>
        <dbReference type="EMBL" id="GET12409.1"/>
    </source>
</evidence>
<keyword evidence="2 5" id="KW-0812">Transmembrane</keyword>
<comment type="caution">
    <text evidence="7">The sequence shown here is derived from an EMBL/GenBank/DDBJ whole genome shotgun (WGS) entry which is preliminary data.</text>
</comment>
<dbReference type="AlphaFoldDB" id="A0A6F9Y4F4"/>
<organism evidence="7">
    <name type="scientific">Ligilactobacillus agilis</name>
    <dbReference type="NCBI Taxonomy" id="1601"/>
    <lineage>
        <taxon>Bacteria</taxon>
        <taxon>Bacillati</taxon>
        <taxon>Bacillota</taxon>
        <taxon>Bacilli</taxon>
        <taxon>Lactobacillales</taxon>
        <taxon>Lactobacillaceae</taxon>
        <taxon>Ligilactobacillus</taxon>
    </lineage>
</organism>
<dbReference type="GO" id="GO:0016020">
    <property type="term" value="C:membrane"/>
    <property type="evidence" value="ECO:0007669"/>
    <property type="project" value="UniProtKB-SubCell"/>
</dbReference>
<evidence type="ECO:0000256" key="5">
    <source>
        <dbReference type="SAM" id="Phobius"/>
    </source>
</evidence>
<evidence type="ECO:0000256" key="1">
    <source>
        <dbReference type="ARBA" id="ARBA00004141"/>
    </source>
</evidence>
<feature type="transmembrane region" description="Helical" evidence="5">
    <location>
        <begin position="160"/>
        <end position="185"/>
    </location>
</feature>
<evidence type="ECO:0000256" key="4">
    <source>
        <dbReference type="ARBA" id="ARBA00023136"/>
    </source>
</evidence>
<feature type="transmembrane region" description="Helical" evidence="5">
    <location>
        <begin position="283"/>
        <end position="302"/>
    </location>
</feature>
<keyword evidence="4 5" id="KW-0472">Membrane</keyword>
<dbReference type="Pfam" id="PF01061">
    <property type="entry name" value="ABC2_membrane"/>
    <property type="match status" value="1"/>
</dbReference>
<dbReference type="Proteomes" id="UP000494160">
    <property type="component" value="Unassembled WGS sequence"/>
</dbReference>
<dbReference type="GO" id="GO:0140359">
    <property type="term" value="F:ABC-type transporter activity"/>
    <property type="evidence" value="ECO:0007669"/>
    <property type="project" value="InterPro"/>
</dbReference>
<dbReference type="InterPro" id="IPR051784">
    <property type="entry name" value="Nod_factor_ABC_transporter"/>
</dbReference>
<evidence type="ECO:0000259" key="6">
    <source>
        <dbReference type="Pfam" id="PF01061"/>
    </source>
</evidence>
<feature type="domain" description="ABC-2 type transporter transmembrane" evidence="6">
    <location>
        <begin position="10"/>
        <end position="239"/>
    </location>
</feature>
<keyword evidence="3 5" id="KW-1133">Transmembrane helix</keyword>
<name>A0A6F9Y4F4_9LACO</name>
<reference evidence="7" key="1">
    <citation type="submission" date="2019-10" db="EMBL/GenBank/DDBJ databases">
        <title>Lactobacillus agilis SN811 Whole Genome Sequencing Project.</title>
        <authorList>
            <person name="Suzuki S."/>
            <person name="Endo A."/>
            <person name="Maeno S."/>
            <person name="Shiwa Y."/>
            <person name="Matsutani M."/>
            <person name="Kajikawa A."/>
        </authorList>
    </citation>
    <scope>NUCLEOTIDE SEQUENCE</scope>
    <source>
        <strain evidence="7">SN811</strain>
    </source>
</reference>
<evidence type="ECO:0000256" key="2">
    <source>
        <dbReference type="ARBA" id="ARBA00022692"/>
    </source>
</evidence>
<protein>
    <submittedName>
        <fullName evidence="7">ABC transporter</fullName>
    </submittedName>
</protein>
<gene>
    <name evidence="7" type="ORF">SN811_09090</name>
</gene>
<evidence type="ECO:0000256" key="3">
    <source>
        <dbReference type="ARBA" id="ARBA00022989"/>
    </source>
</evidence>
<dbReference type="EMBL" id="BLAP01000036">
    <property type="protein sequence ID" value="GET12409.1"/>
    <property type="molecule type" value="Genomic_DNA"/>
</dbReference>
<feature type="transmembrane region" description="Helical" evidence="5">
    <location>
        <begin position="72"/>
        <end position="100"/>
    </location>
</feature>
<accession>A0A6F9Y4F4</accession>
<dbReference type="InterPro" id="IPR013525">
    <property type="entry name" value="ABC2_TM"/>
</dbReference>
<sequence length="309" mass="33516">MNKMRGFVGFTKRNLLLFFKDKQTVFFSLLTSIIVLALYLLFLKATFANSMHSAINKYPGLISLISESEINTFTNLILLTGILGSAMITVPYNCLATLVMDRENKVDYDILATPLKRGQIILSYFVSAAVSSVILTSSILVVGLIIIGLQGEIYLGGEQILQAFGVVVVGSVSATAALMIVMLFFKSVNASGAFGGILSAVSGFVIGAYIPISQFSNSVQTVCNIFPASHVTIILRNVLINGQLSHINESLSGIDQGMFVASMKNLFSFKAKILGYQLDVPQMMGYVLLLILGCIVVQILTYSKTYKRA</sequence>
<comment type="subcellular location">
    <subcellularLocation>
        <location evidence="1">Membrane</location>
        <topology evidence="1">Multi-pass membrane protein</topology>
    </subcellularLocation>
</comment>
<feature type="transmembrane region" description="Helical" evidence="5">
    <location>
        <begin position="192"/>
        <end position="212"/>
    </location>
</feature>